<comment type="similarity">
    <text evidence="1">In the C-terminal section; belongs to the transposase 35 family.</text>
</comment>
<dbReference type="InterPro" id="IPR010095">
    <property type="entry name" value="Cas12f1-like_TNB"/>
</dbReference>
<dbReference type="PANTHER" id="PTHR30405:SF11">
    <property type="entry name" value="RNA-GUIDED DNA ENDONUCLEASE RV2885C-RELATED"/>
    <property type="match status" value="1"/>
</dbReference>
<evidence type="ECO:0008006" key="10">
    <source>
        <dbReference type="Google" id="ProtNLM"/>
    </source>
</evidence>
<dbReference type="PANTHER" id="PTHR30405">
    <property type="entry name" value="TRANSPOSASE"/>
    <property type="match status" value="1"/>
</dbReference>
<evidence type="ECO:0000256" key="6">
    <source>
        <dbReference type="SAM" id="MobiDB-lite"/>
    </source>
</evidence>
<keyword evidence="5" id="KW-0233">DNA recombination</keyword>
<feature type="compositionally biased region" description="Basic residues" evidence="6">
    <location>
        <begin position="95"/>
        <end position="112"/>
    </location>
</feature>
<name>X0ZKV6_9ZZZZ</name>
<dbReference type="NCBIfam" id="NF040570">
    <property type="entry name" value="guided_TnpB"/>
    <property type="match status" value="1"/>
</dbReference>
<feature type="region of interest" description="Disordered" evidence="6">
    <location>
        <begin position="91"/>
        <end position="112"/>
    </location>
</feature>
<gene>
    <name evidence="9" type="ORF">S01H4_01644</name>
</gene>
<dbReference type="Pfam" id="PF07282">
    <property type="entry name" value="Cas12f1-like_TNB"/>
    <property type="match status" value="1"/>
</dbReference>
<reference evidence="9" key="1">
    <citation type="journal article" date="2014" name="Front. Microbiol.">
        <title>High frequency of phylogenetically diverse reductive dehalogenase-homologous genes in deep subseafloor sedimentary metagenomes.</title>
        <authorList>
            <person name="Kawai M."/>
            <person name="Futagami T."/>
            <person name="Toyoda A."/>
            <person name="Takaki Y."/>
            <person name="Nishi S."/>
            <person name="Hori S."/>
            <person name="Arai W."/>
            <person name="Tsubouchi T."/>
            <person name="Morono Y."/>
            <person name="Uchiyama I."/>
            <person name="Ito T."/>
            <person name="Fujiyama A."/>
            <person name="Inagaki F."/>
            <person name="Takami H."/>
        </authorList>
    </citation>
    <scope>NUCLEOTIDE SEQUENCE</scope>
    <source>
        <strain evidence="9">Expedition CK06-06</strain>
    </source>
</reference>
<dbReference type="GO" id="GO:0003677">
    <property type="term" value="F:DNA binding"/>
    <property type="evidence" value="ECO:0007669"/>
    <property type="project" value="UniProtKB-KW"/>
</dbReference>
<dbReference type="InterPro" id="IPR051399">
    <property type="entry name" value="RNA-guided_DNA_endo/Transpos"/>
</dbReference>
<protein>
    <recommendedName>
        <fullName evidence="10">Transposase IS891/IS1136/IS1341 domain-containing protein</fullName>
    </recommendedName>
</protein>
<evidence type="ECO:0000256" key="1">
    <source>
        <dbReference type="ARBA" id="ARBA00008761"/>
    </source>
</evidence>
<dbReference type="Pfam" id="PF01385">
    <property type="entry name" value="OrfB_IS605"/>
    <property type="match status" value="1"/>
</dbReference>
<evidence type="ECO:0000256" key="4">
    <source>
        <dbReference type="ARBA" id="ARBA00023125"/>
    </source>
</evidence>
<dbReference type="GO" id="GO:0032196">
    <property type="term" value="P:transposition"/>
    <property type="evidence" value="ECO:0007669"/>
    <property type="project" value="UniProtKB-KW"/>
</dbReference>
<dbReference type="GO" id="GO:0006310">
    <property type="term" value="P:DNA recombination"/>
    <property type="evidence" value="ECO:0007669"/>
    <property type="project" value="UniProtKB-KW"/>
</dbReference>
<organism evidence="9">
    <name type="scientific">marine sediment metagenome</name>
    <dbReference type="NCBI Taxonomy" id="412755"/>
    <lineage>
        <taxon>unclassified sequences</taxon>
        <taxon>metagenomes</taxon>
        <taxon>ecological metagenomes</taxon>
    </lineage>
</organism>
<evidence type="ECO:0000256" key="3">
    <source>
        <dbReference type="ARBA" id="ARBA00022578"/>
    </source>
</evidence>
<evidence type="ECO:0000259" key="8">
    <source>
        <dbReference type="Pfam" id="PF07282"/>
    </source>
</evidence>
<dbReference type="InterPro" id="IPR001959">
    <property type="entry name" value="Transposase"/>
</dbReference>
<dbReference type="AlphaFoldDB" id="X0ZKV6"/>
<sequence>MYLSKIGTIKLRYHRPIEKLTKIKTCTIIRKIDKWYTCFTVEINKEVKEKKKIEDIMIKNMVGIDVGLNNLLATSKKEIIDNPRYLRKSEEKLSRIQRKHSRKKLKSKNRSRSRLKVARIHEKTINQRLDLFHKLSNKLVNNFQFIAFENLNIKGMVKNKYLAKSISDVSWKRFLSMLVYKAEEAGRWTVGVNPRNTSQICSNCSKIVSKTLAVRIHKCPKCGLIIDRDINAARNILKLALSTVGTTGINACGVEGLLSTMKQEALRLQV</sequence>
<dbReference type="EMBL" id="BART01000310">
    <property type="protein sequence ID" value="GAG70300.1"/>
    <property type="molecule type" value="Genomic_DNA"/>
</dbReference>
<feature type="domain" description="Cas12f1-like TNB" evidence="8">
    <location>
        <begin position="171"/>
        <end position="236"/>
    </location>
</feature>
<proteinExistence type="inferred from homology"/>
<evidence type="ECO:0000259" key="7">
    <source>
        <dbReference type="Pfam" id="PF01385"/>
    </source>
</evidence>
<comment type="similarity">
    <text evidence="2">In the N-terminal section; belongs to the transposase 2 family.</text>
</comment>
<accession>X0ZKV6</accession>
<evidence type="ECO:0000256" key="5">
    <source>
        <dbReference type="ARBA" id="ARBA00023172"/>
    </source>
</evidence>
<keyword evidence="4" id="KW-0238">DNA-binding</keyword>
<keyword evidence="3" id="KW-0815">Transposition</keyword>
<feature type="domain" description="Probable transposase IS891/IS1136/IS1341" evidence="7">
    <location>
        <begin position="57"/>
        <end position="159"/>
    </location>
</feature>
<dbReference type="NCBIfam" id="TIGR01766">
    <property type="entry name" value="IS200/IS605 family accessory protein TnpB-like domain"/>
    <property type="match status" value="1"/>
</dbReference>
<evidence type="ECO:0000313" key="9">
    <source>
        <dbReference type="EMBL" id="GAG70300.1"/>
    </source>
</evidence>
<evidence type="ECO:0000256" key="2">
    <source>
        <dbReference type="ARBA" id="ARBA00011044"/>
    </source>
</evidence>
<comment type="caution">
    <text evidence="9">The sequence shown here is derived from an EMBL/GenBank/DDBJ whole genome shotgun (WGS) entry which is preliminary data.</text>
</comment>